<organism evidence="1 2">
    <name type="scientific">Dictyocaulus viviparus</name>
    <name type="common">Bovine lungworm</name>
    <dbReference type="NCBI Taxonomy" id="29172"/>
    <lineage>
        <taxon>Eukaryota</taxon>
        <taxon>Metazoa</taxon>
        <taxon>Ecdysozoa</taxon>
        <taxon>Nematoda</taxon>
        <taxon>Chromadorea</taxon>
        <taxon>Rhabditida</taxon>
        <taxon>Rhabditina</taxon>
        <taxon>Rhabditomorpha</taxon>
        <taxon>Strongyloidea</taxon>
        <taxon>Metastrongylidae</taxon>
        <taxon>Dictyocaulus</taxon>
    </lineage>
</organism>
<dbReference type="OrthoDB" id="5833104at2759"/>
<keyword evidence="2" id="KW-1185">Reference proteome</keyword>
<dbReference type="PROSITE" id="PS50096">
    <property type="entry name" value="IQ"/>
    <property type="match status" value="1"/>
</dbReference>
<proteinExistence type="predicted"/>
<accession>A0A0D8XU22</accession>
<gene>
    <name evidence="1" type="ORF">DICVIV_08065</name>
</gene>
<dbReference type="InterPro" id="IPR000048">
    <property type="entry name" value="IQ_motif_EF-hand-BS"/>
</dbReference>
<evidence type="ECO:0000313" key="2">
    <source>
        <dbReference type="Proteomes" id="UP000053766"/>
    </source>
</evidence>
<dbReference type="Pfam" id="PF00612">
    <property type="entry name" value="IQ"/>
    <property type="match status" value="2"/>
</dbReference>
<dbReference type="EMBL" id="KN716381">
    <property type="protein sequence ID" value="KJH45871.1"/>
    <property type="molecule type" value="Genomic_DNA"/>
</dbReference>
<sequence length="235" mass="28279">MPQTVNKETAAIRIQHWWRKHLKRKQYLIKRTKQIAEWRGLLDISLHNTELIQQLRNIRRRKAYDLMKYEHVLQLPARKVNEFLASEFEKPSKTVEDESEGILEKIELKKQNNAAIVIQRAFKSYHMKRISMRYLHNITHIRPKRRVELIERINERLSDRKSLYKTNLTIMKEKLAAYRAAREEDAMKFAERQLVIRSLKRDIKLLNSKYRTLPLVNFTIKMKKQEKIVGMGTCE</sequence>
<dbReference type="AlphaFoldDB" id="A0A0D8XU22"/>
<reference evidence="1 2" key="1">
    <citation type="submission" date="2013-11" db="EMBL/GenBank/DDBJ databases">
        <title>Draft genome of the bovine lungworm Dictyocaulus viviparus.</title>
        <authorList>
            <person name="Mitreva M."/>
        </authorList>
    </citation>
    <scope>NUCLEOTIDE SEQUENCE [LARGE SCALE GENOMIC DNA]</scope>
    <source>
        <strain evidence="1 2">HannoverDv2000</strain>
    </source>
</reference>
<protein>
    <submittedName>
        <fullName evidence="1">Uncharacterized protein</fullName>
    </submittedName>
</protein>
<name>A0A0D8XU22_DICVI</name>
<dbReference type="Proteomes" id="UP000053766">
    <property type="component" value="Unassembled WGS sequence"/>
</dbReference>
<reference evidence="2" key="2">
    <citation type="journal article" date="2016" name="Sci. Rep.">
        <title>Dictyocaulus viviparus genome, variome and transcriptome elucidate lungworm biology and support future intervention.</title>
        <authorList>
            <person name="McNulty S.N."/>
            <person name="Strube C."/>
            <person name="Rosa B.A."/>
            <person name="Martin J.C."/>
            <person name="Tyagi R."/>
            <person name="Choi Y.J."/>
            <person name="Wang Q."/>
            <person name="Hallsworth Pepin K."/>
            <person name="Zhang X."/>
            <person name="Ozersky P."/>
            <person name="Wilson R.K."/>
            <person name="Sternberg P.W."/>
            <person name="Gasser R.B."/>
            <person name="Mitreva M."/>
        </authorList>
    </citation>
    <scope>NUCLEOTIDE SEQUENCE [LARGE SCALE GENOMIC DNA]</scope>
    <source>
        <strain evidence="2">HannoverDv2000</strain>
    </source>
</reference>
<evidence type="ECO:0000313" key="1">
    <source>
        <dbReference type="EMBL" id="KJH45871.1"/>
    </source>
</evidence>